<evidence type="ECO:0000313" key="4">
    <source>
        <dbReference type="Proteomes" id="UP000005237"/>
    </source>
</evidence>
<dbReference type="PROSITE" id="PS50041">
    <property type="entry name" value="C_TYPE_LECTIN_2"/>
    <property type="match status" value="1"/>
</dbReference>
<dbReference type="PANTHER" id="PTHR47753">
    <property type="entry name" value="C-TYPE LECTIN-RELATED"/>
    <property type="match status" value="1"/>
</dbReference>
<dbReference type="InterPro" id="IPR016186">
    <property type="entry name" value="C-type_lectin-like/link_sf"/>
</dbReference>
<proteinExistence type="predicted"/>
<feature type="domain" description="C-type lectin" evidence="2">
    <location>
        <begin position="417"/>
        <end position="578"/>
    </location>
</feature>
<keyword evidence="1" id="KW-0732">Signal</keyword>
<dbReference type="EnsemblMetazoa" id="CJA02840.1">
    <property type="protein sequence ID" value="CJA02840.1"/>
    <property type="gene ID" value="WBGene00122044"/>
</dbReference>
<dbReference type="CDD" id="cd00037">
    <property type="entry name" value="CLECT"/>
    <property type="match status" value="1"/>
</dbReference>
<organism evidence="3 4">
    <name type="scientific">Caenorhabditis japonica</name>
    <dbReference type="NCBI Taxonomy" id="281687"/>
    <lineage>
        <taxon>Eukaryota</taxon>
        <taxon>Metazoa</taxon>
        <taxon>Ecdysozoa</taxon>
        <taxon>Nematoda</taxon>
        <taxon>Chromadorea</taxon>
        <taxon>Rhabditida</taxon>
        <taxon>Rhabditina</taxon>
        <taxon>Rhabditomorpha</taxon>
        <taxon>Rhabditoidea</taxon>
        <taxon>Rhabditidae</taxon>
        <taxon>Peloderinae</taxon>
        <taxon>Caenorhabditis</taxon>
    </lineage>
</organism>
<dbReference type="InterPro" id="IPR001304">
    <property type="entry name" value="C-type_lectin-like"/>
</dbReference>
<evidence type="ECO:0000259" key="2">
    <source>
        <dbReference type="PROSITE" id="PS50041"/>
    </source>
</evidence>
<reference evidence="3" key="2">
    <citation type="submission" date="2022-06" db="UniProtKB">
        <authorList>
            <consortium name="EnsemblMetazoa"/>
        </authorList>
    </citation>
    <scope>IDENTIFICATION</scope>
    <source>
        <strain evidence="3">DF5081</strain>
    </source>
</reference>
<dbReference type="PANTHER" id="PTHR47753:SF2">
    <property type="entry name" value="C-TYPE LECTIN DOMAIN-CONTAINING PROTEIN"/>
    <property type="match status" value="1"/>
</dbReference>
<dbReference type="InterPro" id="IPR016187">
    <property type="entry name" value="CTDL_fold"/>
</dbReference>
<evidence type="ECO:0000313" key="3">
    <source>
        <dbReference type="EnsemblMetazoa" id="CJA02840.1"/>
    </source>
</evidence>
<dbReference type="SUPFAM" id="SSF56436">
    <property type="entry name" value="C-type lectin-like"/>
    <property type="match status" value="2"/>
</dbReference>
<dbReference type="OMA" id="YHINEAT"/>
<feature type="chain" id="PRO_5035712236" evidence="1">
    <location>
        <begin position="20"/>
        <end position="591"/>
    </location>
</feature>
<accession>A0A8R1DHU4</accession>
<protein>
    <submittedName>
        <fullName evidence="3">C-type lectin domain-containing protein</fullName>
    </submittedName>
</protein>
<dbReference type="Pfam" id="PF00059">
    <property type="entry name" value="Lectin_C"/>
    <property type="match status" value="1"/>
</dbReference>
<dbReference type="Proteomes" id="UP000005237">
    <property type="component" value="Unassembled WGS sequence"/>
</dbReference>
<name>A0A8R1DHU4_CAEJA</name>
<feature type="signal peptide" evidence="1">
    <location>
        <begin position="1"/>
        <end position="19"/>
    </location>
</feature>
<dbReference type="AlphaFoldDB" id="A0A8R1DHU4"/>
<dbReference type="SMART" id="SM00034">
    <property type="entry name" value="CLECT"/>
    <property type="match status" value="1"/>
</dbReference>
<keyword evidence="4" id="KW-1185">Reference proteome</keyword>
<evidence type="ECO:0000256" key="1">
    <source>
        <dbReference type="SAM" id="SignalP"/>
    </source>
</evidence>
<sequence>MSNMKRLILLIVSSSIIAAEDISDESFIRFCDTQDGTYTPMVKDAKSGQGNTCEVPFIHWAKTEELRWEFCTEYLPHTVLATKVIDKYTYTCLVESRVACDPGWIQLHGRCHKLIYEAMTKPEARARCQKERANAGIALYHRPFMTRHWQDFFRDAIKLWVDATETITDRLIYKRGPELMFAHDTLEYGLHSGAFVSVKSHKKAWPLCAYTPPVTQAQSSFLMNRYSEIYYKTILGPSGDLYMRSASSLQRDPVNRDAERHYCENLMKPVLRSLNAQSALPTRELMDTINEETPLKSTLIRFSAFSGDSSKENRISETCTQSEASNYGMNIFAKKEGKTFFMRIPAEHQNVWKDGEPKETCDGATWSAGLSLGSDKPGLAAMSDARYAPIYCQSLFETVKYLDCPTGWITYLREASGQRWCRKFFPIGKKQAEAEKECVGHGAHLDGFEDEKELKAIDKYLKSTKIDFFAKINGRVTWLGAKRREICIKEKGGFNRDPNHQCSRRRVFEWVHGVARNSPDFEKHWASDDEPNMYGDEQCLELYVGQTTMWGGGRGRTTDKSMKINDVSCEGSHYYLCGKEAATAIVPIQYE</sequence>
<dbReference type="Gene3D" id="3.10.100.10">
    <property type="entry name" value="Mannose-Binding Protein A, subunit A"/>
    <property type="match status" value="1"/>
</dbReference>
<reference evidence="4" key="1">
    <citation type="submission" date="2010-08" db="EMBL/GenBank/DDBJ databases">
        <authorList>
            <consortium name="Caenorhabditis japonica Sequencing Consortium"/>
            <person name="Wilson R.K."/>
        </authorList>
    </citation>
    <scope>NUCLEOTIDE SEQUENCE [LARGE SCALE GENOMIC DNA]</scope>
    <source>
        <strain evidence="4">DF5081</strain>
    </source>
</reference>